<feature type="zinc finger region" description="C4-type" evidence="13">
    <location>
        <begin position="27"/>
        <end position="49"/>
    </location>
</feature>
<reference evidence="15" key="1">
    <citation type="submission" date="2021-04" db="EMBL/GenBank/DDBJ databases">
        <authorList>
            <person name="Postec A."/>
        </authorList>
    </citation>
    <scope>NUCLEOTIDE SEQUENCE</scope>
    <source>
        <strain evidence="15">F1F22</strain>
    </source>
</reference>
<evidence type="ECO:0000256" key="1">
    <source>
        <dbReference type="ARBA" id="ARBA00004496"/>
    </source>
</evidence>
<dbReference type="GO" id="GO:0009317">
    <property type="term" value="C:acetyl-CoA carboxylase complex"/>
    <property type="evidence" value="ECO:0007669"/>
    <property type="project" value="InterPro"/>
</dbReference>
<comment type="catalytic activity">
    <reaction evidence="13">
        <text>N(6)-carboxybiotinyl-L-lysyl-[protein] + acetyl-CoA = N(6)-biotinyl-L-lysyl-[protein] + malonyl-CoA</text>
        <dbReference type="Rhea" id="RHEA:54728"/>
        <dbReference type="Rhea" id="RHEA-COMP:10505"/>
        <dbReference type="Rhea" id="RHEA-COMP:10506"/>
        <dbReference type="ChEBI" id="CHEBI:57288"/>
        <dbReference type="ChEBI" id="CHEBI:57384"/>
        <dbReference type="ChEBI" id="CHEBI:83144"/>
        <dbReference type="ChEBI" id="CHEBI:83145"/>
        <dbReference type="EC" id="2.1.3.15"/>
    </reaction>
</comment>
<dbReference type="Proteomes" id="UP001056539">
    <property type="component" value="Chromosome"/>
</dbReference>
<dbReference type="InterPro" id="IPR029045">
    <property type="entry name" value="ClpP/crotonase-like_dom_sf"/>
</dbReference>
<dbReference type="GO" id="GO:0016743">
    <property type="term" value="F:carboxyl- or carbamoyltransferase activity"/>
    <property type="evidence" value="ECO:0007669"/>
    <property type="project" value="UniProtKB-UniRule"/>
</dbReference>
<dbReference type="NCBIfam" id="TIGR00515">
    <property type="entry name" value="accD"/>
    <property type="match status" value="1"/>
</dbReference>
<dbReference type="EMBL" id="CP073355">
    <property type="protein sequence ID" value="URA09931.1"/>
    <property type="molecule type" value="Genomic_DNA"/>
</dbReference>
<evidence type="ECO:0000256" key="7">
    <source>
        <dbReference type="ARBA" id="ARBA00022832"/>
    </source>
</evidence>
<keyword evidence="10 13" id="KW-0443">Lipid metabolism</keyword>
<evidence type="ECO:0000256" key="4">
    <source>
        <dbReference type="ARBA" id="ARBA00022723"/>
    </source>
</evidence>
<keyword evidence="6 13" id="KW-0863">Zinc-finger</keyword>
<dbReference type="GO" id="GO:0005524">
    <property type="term" value="F:ATP binding"/>
    <property type="evidence" value="ECO:0007669"/>
    <property type="project" value="UniProtKB-KW"/>
</dbReference>
<evidence type="ECO:0000256" key="10">
    <source>
        <dbReference type="ARBA" id="ARBA00023098"/>
    </source>
</evidence>
<dbReference type="GO" id="GO:2001295">
    <property type="term" value="P:malonyl-CoA biosynthetic process"/>
    <property type="evidence" value="ECO:0007669"/>
    <property type="project" value="UniProtKB-UniRule"/>
</dbReference>
<dbReference type="HAMAP" id="MF_01395">
    <property type="entry name" value="AcetylCoA_CT_beta"/>
    <property type="match status" value="1"/>
</dbReference>
<evidence type="ECO:0000256" key="12">
    <source>
        <dbReference type="ARBA" id="ARBA00025280"/>
    </source>
</evidence>
<comment type="subunit">
    <text evidence="13">Acetyl-CoA carboxylase is a heterohexamer composed of biotin carboxyl carrier protein (AccB), biotin carboxylase (AccC) and two subunits each of ACCase subunit alpha (AccA) and ACCase subunit beta (AccD).</text>
</comment>
<comment type="similarity">
    <text evidence="13">Belongs to the AccD/PCCB family.</text>
</comment>
<dbReference type="Gene3D" id="3.90.226.10">
    <property type="entry name" value="2-enoyl-CoA Hydratase, Chain A, domain 1"/>
    <property type="match status" value="1"/>
</dbReference>
<dbReference type="KEGG" id="taqu:KDW03_10690"/>
<keyword evidence="3 13" id="KW-0808">Transferase</keyword>
<dbReference type="InterPro" id="IPR041010">
    <property type="entry name" value="Znf-ACC"/>
</dbReference>
<accession>A0AAX3BDW8</accession>
<evidence type="ECO:0000313" key="15">
    <source>
        <dbReference type="EMBL" id="URA09931.1"/>
    </source>
</evidence>
<dbReference type="InterPro" id="IPR000438">
    <property type="entry name" value="Acetyl_CoA_COase_Trfase_b_su"/>
</dbReference>
<dbReference type="EC" id="2.1.3.15" evidence="13"/>
<sequence length="280" mass="30725">MAWFAKPQYTVKKSAAIKQNEGLWTKCPECHTIIYNQDWENNLHVCPQCGFHDKLNAFERIQMLIDPGTFIETFNNITSADPLNFNDGSPYTDKVKNAMIKTNLKDAVVTGYGKLDGHLIELAVMDFNFLGGSMGSVVGEKITLAIENATKHKRPLVIVCASGGARMHEGILSLMQMAKTSAALKRFSDEGGLYIAVLTNPTTGGVTASFAMLGDVIIAEKKALIGFAGPRVIEQTIKQKLPPGFQSAEFLLEHGFVDIVVERKDLKSTIARVITYLKGK</sequence>
<evidence type="ECO:0000256" key="9">
    <source>
        <dbReference type="ARBA" id="ARBA00022840"/>
    </source>
</evidence>
<dbReference type="PROSITE" id="PS50980">
    <property type="entry name" value="COA_CT_NTER"/>
    <property type="match status" value="1"/>
</dbReference>
<keyword evidence="9 13" id="KW-0067">ATP-binding</keyword>
<organism evidence="15 16">
    <name type="scientific">Thermospira aquatica</name>
    <dbReference type="NCBI Taxonomy" id="2828656"/>
    <lineage>
        <taxon>Bacteria</taxon>
        <taxon>Pseudomonadati</taxon>
        <taxon>Spirochaetota</taxon>
        <taxon>Spirochaetia</taxon>
        <taxon>Brevinematales</taxon>
        <taxon>Thermospiraceae</taxon>
        <taxon>Thermospira</taxon>
    </lineage>
</organism>
<feature type="domain" description="CoA carboxyltransferase N-terminal" evidence="14">
    <location>
        <begin position="23"/>
        <end position="280"/>
    </location>
</feature>
<dbReference type="InterPro" id="IPR011762">
    <property type="entry name" value="COA_CT_N"/>
</dbReference>
<keyword evidence="8 13" id="KW-0862">Zinc</keyword>
<keyword evidence="11 13" id="KW-0275">Fatty acid biosynthesis</keyword>
<dbReference type="SUPFAM" id="SSF52096">
    <property type="entry name" value="ClpP/crotonase"/>
    <property type="match status" value="1"/>
</dbReference>
<dbReference type="Pfam" id="PF01039">
    <property type="entry name" value="Carboxyl_trans"/>
    <property type="match status" value="1"/>
</dbReference>
<keyword evidence="7 13" id="KW-0276">Fatty acid metabolism</keyword>
<dbReference type="GO" id="GO:0006633">
    <property type="term" value="P:fatty acid biosynthetic process"/>
    <property type="evidence" value="ECO:0007669"/>
    <property type="project" value="UniProtKB-KW"/>
</dbReference>
<dbReference type="AlphaFoldDB" id="A0AAX3BDW8"/>
<evidence type="ECO:0000259" key="14">
    <source>
        <dbReference type="PROSITE" id="PS50980"/>
    </source>
</evidence>
<dbReference type="Pfam" id="PF17848">
    <property type="entry name" value="Zn_ribbon_ACC"/>
    <property type="match status" value="1"/>
</dbReference>
<feature type="binding site" evidence="13">
    <location>
        <position position="46"/>
    </location>
    <ligand>
        <name>Zn(2+)</name>
        <dbReference type="ChEBI" id="CHEBI:29105"/>
    </ligand>
</feature>
<feature type="binding site" evidence="13">
    <location>
        <position position="27"/>
    </location>
    <ligand>
        <name>Zn(2+)</name>
        <dbReference type="ChEBI" id="CHEBI:29105"/>
    </ligand>
</feature>
<evidence type="ECO:0000313" key="16">
    <source>
        <dbReference type="Proteomes" id="UP001056539"/>
    </source>
</evidence>
<evidence type="ECO:0000256" key="3">
    <source>
        <dbReference type="ARBA" id="ARBA00022679"/>
    </source>
</evidence>
<keyword evidence="16" id="KW-1185">Reference proteome</keyword>
<dbReference type="GO" id="GO:0003989">
    <property type="term" value="F:acetyl-CoA carboxylase activity"/>
    <property type="evidence" value="ECO:0007669"/>
    <property type="project" value="InterPro"/>
</dbReference>
<feature type="binding site" evidence="13">
    <location>
        <position position="30"/>
    </location>
    <ligand>
        <name>Zn(2+)</name>
        <dbReference type="ChEBI" id="CHEBI:29105"/>
    </ligand>
</feature>
<dbReference type="PRINTS" id="PR01070">
    <property type="entry name" value="ACCCTRFRASEB"/>
</dbReference>
<proteinExistence type="inferred from homology"/>
<keyword evidence="5 13" id="KW-0547">Nucleotide-binding</keyword>
<evidence type="ECO:0000256" key="2">
    <source>
        <dbReference type="ARBA" id="ARBA00022516"/>
    </source>
</evidence>
<evidence type="ECO:0000256" key="8">
    <source>
        <dbReference type="ARBA" id="ARBA00022833"/>
    </source>
</evidence>
<keyword evidence="13" id="KW-0963">Cytoplasm</keyword>
<evidence type="ECO:0000256" key="5">
    <source>
        <dbReference type="ARBA" id="ARBA00022741"/>
    </source>
</evidence>
<protein>
    <recommendedName>
        <fullName evidence="13">Acetyl-coenzyme A carboxylase carboxyl transferase subunit beta</fullName>
        <shortName evidence="13">ACCase subunit beta</shortName>
        <shortName evidence="13">Acetyl-CoA carboxylase carboxyltransferase subunit beta</shortName>
        <ecNumber evidence="13">2.1.3.15</ecNumber>
    </recommendedName>
</protein>
<comment type="cofactor">
    <cofactor evidence="13">
        <name>Zn(2+)</name>
        <dbReference type="ChEBI" id="CHEBI:29105"/>
    </cofactor>
    <text evidence="13">Binds 1 zinc ion per subunit.</text>
</comment>
<evidence type="ECO:0000256" key="11">
    <source>
        <dbReference type="ARBA" id="ARBA00023160"/>
    </source>
</evidence>
<keyword evidence="2 13" id="KW-0444">Lipid biosynthesis</keyword>
<gene>
    <name evidence="13" type="primary">accD</name>
    <name evidence="15" type="ORF">KDW03_10690</name>
</gene>
<dbReference type="InterPro" id="IPR034733">
    <property type="entry name" value="AcCoA_carboxyl_beta"/>
</dbReference>
<comment type="function">
    <text evidence="12 13">Component of the acetyl coenzyme A carboxylase (ACC) complex. Biotin carboxylase (BC) catalyzes the carboxylation of biotin on its carrier protein (BCCP) and then the CO(2) group is transferred by the transcarboxylase to acetyl-CoA to form malonyl-CoA.</text>
</comment>
<dbReference type="PANTHER" id="PTHR42995:SF5">
    <property type="entry name" value="ACETYL-COENZYME A CARBOXYLASE CARBOXYL TRANSFERASE SUBUNIT BETA, CHLOROPLASTIC"/>
    <property type="match status" value="1"/>
</dbReference>
<keyword evidence="4 13" id="KW-0479">Metal-binding</keyword>
<evidence type="ECO:0000256" key="13">
    <source>
        <dbReference type="HAMAP-Rule" id="MF_01395"/>
    </source>
</evidence>
<dbReference type="GO" id="GO:0008270">
    <property type="term" value="F:zinc ion binding"/>
    <property type="evidence" value="ECO:0007669"/>
    <property type="project" value="UniProtKB-UniRule"/>
</dbReference>
<feature type="binding site" evidence="13">
    <location>
        <position position="49"/>
    </location>
    <ligand>
        <name>Zn(2+)</name>
        <dbReference type="ChEBI" id="CHEBI:29105"/>
    </ligand>
</feature>
<comment type="pathway">
    <text evidence="13">Lipid metabolism; malonyl-CoA biosynthesis; malonyl-CoA from acetyl-CoA: step 1/1.</text>
</comment>
<keyword evidence="15" id="KW-0436">Ligase</keyword>
<evidence type="ECO:0000256" key="6">
    <source>
        <dbReference type="ARBA" id="ARBA00022771"/>
    </source>
</evidence>
<comment type="subcellular location">
    <subcellularLocation>
        <location evidence="1 13">Cytoplasm</location>
    </subcellularLocation>
</comment>
<dbReference type="RefSeq" id="WP_271435063.1">
    <property type="nucleotide sequence ID" value="NZ_CP073355.1"/>
</dbReference>
<name>A0AAX3BDW8_9SPIR</name>
<dbReference type="PANTHER" id="PTHR42995">
    <property type="entry name" value="ACETYL-COENZYME A CARBOXYLASE CARBOXYL TRANSFERASE SUBUNIT BETA, CHLOROPLASTIC"/>
    <property type="match status" value="1"/>
</dbReference>
<reference evidence="15" key="2">
    <citation type="submission" date="2022-06" db="EMBL/GenBank/DDBJ databases">
        <title>Thermospira aquatica gen. nov., sp. nov.</title>
        <authorList>
            <person name="Ben Ali Gam Z."/>
            <person name="Labat M."/>
        </authorList>
    </citation>
    <scope>NUCLEOTIDE SEQUENCE</scope>
    <source>
        <strain evidence="15">F1F22</strain>
    </source>
</reference>